<name>A0ABY2B8J1_9ACTN</name>
<protein>
    <submittedName>
        <fullName evidence="1">Uncharacterized protein</fullName>
    </submittedName>
</protein>
<evidence type="ECO:0000313" key="1">
    <source>
        <dbReference type="EMBL" id="TCO11411.1"/>
    </source>
</evidence>
<organism evidence="1 2">
    <name type="scientific">Kribbella orskensis</name>
    <dbReference type="NCBI Taxonomy" id="2512216"/>
    <lineage>
        <taxon>Bacteria</taxon>
        <taxon>Bacillati</taxon>
        <taxon>Actinomycetota</taxon>
        <taxon>Actinomycetes</taxon>
        <taxon>Propionibacteriales</taxon>
        <taxon>Kribbellaceae</taxon>
        <taxon>Kribbella</taxon>
    </lineage>
</organism>
<sequence length="67" mass="6978">MERVRFAVVDPPHAAGCEGVADVAGVGHGPGEAVEFGDDEGVTGSDCGQRLVESGRSRLVSVRPWSR</sequence>
<dbReference type="EMBL" id="SLWM01000031">
    <property type="protein sequence ID" value="TCO11411.1"/>
    <property type="molecule type" value="Genomic_DNA"/>
</dbReference>
<comment type="caution">
    <text evidence="1">The sequence shown here is derived from an EMBL/GenBank/DDBJ whole genome shotgun (WGS) entry which is preliminary data.</text>
</comment>
<dbReference type="Proteomes" id="UP000295818">
    <property type="component" value="Unassembled WGS sequence"/>
</dbReference>
<evidence type="ECO:0000313" key="2">
    <source>
        <dbReference type="Proteomes" id="UP000295818"/>
    </source>
</evidence>
<accession>A0ABY2B8J1</accession>
<proteinExistence type="predicted"/>
<gene>
    <name evidence="1" type="ORF">EV644_13174</name>
</gene>
<keyword evidence="2" id="KW-1185">Reference proteome</keyword>
<reference evidence="1 2" key="1">
    <citation type="journal article" date="2015" name="Stand. Genomic Sci.">
        <title>Genomic Encyclopedia of Bacterial and Archaeal Type Strains, Phase III: the genomes of soil and plant-associated and newly described type strains.</title>
        <authorList>
            <person name="Whitman W.B."/>
            <person name="Woyke T."/>
            <person name="Klenk H.P."/>
            <person name="Zhou Y."/>
            <person name="Lilburn T.G."/>
            <person name="Beck B.J."/>
            <person name="De Vos P."/>
            <person name="Vandamme P."/>
            <person name="Eisen J.A."/>
            <person name="Garrity G."/>
            <person name="Hugenholtz P."/>
            <person name="Kyrpides N.C."/>
        </authorList>
    </citation>
    <scope>NUCLEOTIDE SEQUENCE [LARGE SCALE GENOMIC DNA]</scope>
    <source>
        <strain evidence="1 2">VKM Ac-2538</strain>
    </source>
</reference>